<proteinExistence type="predicted"/>
<dbReference type="EMBL" id="LAZR01003197">
    <property type="protein sequence ID" value="KKN20905.1"/>
    <property type="molecule type" value="Genomic_DNA"/>
</dbReference>
<comment type="caution">
    <text evidence="2">The sequence shown here is derived from an EMBL/GenBank/DDBJ whole genome shotgun (WGS) entry which is preliminary data.</text>
</comment>
<feature type="compositionally biased region" description="Polar residues" evidence="1">
    <location>
        <begin position="90"/>
        <end position="108"/>
    </location>
</feature>
<name>A0A0F9NN31_9ZZZZ</name>
<sequence>MARKIDKKRDLDILEYLKSHTYVETAEQFKISEMTISRIKKRNNNVSVSDDVSVGNNVSVNDNENLSVSNAKTTNLNEDQKVSVSDEVSVGNNVSVSDEENPSVSNAKTTNLIYKFH</sequence>
<reference evidence="2" key="1">
    <citation type="journal article" date="2015" name="Nature">
        <title>Complex archaea that bridge the gap between prokaryotes and eukaryotes.</title>
        <authorList>
            <person name="Spang A."/>
            <person name="Saw J.H."/>
            <person name="Jorgensen S.L."/>
            <person name="Zaremba-Niedzwiedzka K."/>
            <person name="Martijn J."/>
            <person name="Lind A.E."/>
            <person name="van Eijk R."/>
            <person name="Schleper C."/>
            <person name="Guy L."/>
            <person name="Ettema T.J."/>
        </authorList>
    </citation>
    <scope>NUCLEOTIDE SEQUENCE</scope>
</reference>
<gene>
    <name evidence="2" type="ORF">LCGC14_0930840</name>
</gene>
<evidence type="ECO:0000313" key="2">
    <source>
        <dbReference type="EMBL" id="KKN20905.1"/>
    </source>
</evidence>
<protein>
    <submittedName>
        <fullName evidence="2">Uncharacterized protein</fullName>
    </submittedName>
</protein>
<evidence type="ECO:0000256" key="1">
    <source>
        <dbReference type="SAM" id="MobiDB-lite"/>
    </source>
</evidence>
<dbReference type="AlphaFoldDB" id="A0A0F9NN31"/>
<feature type="region of interest" description="Disordered" evidence="1">
    <location>
        <begin position="71"/>
        <end position="108"/>
    </location>
</feature>
<organism evidence="2">
    <name type="scientific">marine sediment metagenome</name>
    <dbReference type="NCBI Taxonomy" id="412755"/>
    <lineage>
        <taxon>unclassified sequences</taxon>
        <taxon>metagenomes</taxon>
        <taxon>ecological metagenomes</taxon>
    </lineage>
</organism>
<dbReference type="Gene3D" id="2.160.10.10">
    <property type="entry name" value="Hexapeptide repeat proteins"/>
    <property type="match status" value="1"/>
</dbReference>
<accession>A0A0F9NN31</accession>